<feature type="domain" description="EF-hand" evidence="9">
    <location>
        <begin position="70"/>
        <end position="105"/>
    </location>
</feature>
<dbReference type="GO" id="GO:0036444">
    <property type="term" value="P:calcium import into the mitochondrion"/>
    <property type="evidence" value="ECO:0007669"/>
    <property type="project" value="TreeGrafter"/>
</dbReference>
<name>A0A7R8XEF2_9CRUS</name>
<reference evidence="10" key="1">
    <citation type="submission" date="2020-11" db="EMBL/GenBank/DDBJ databases">
        <authorList>
            <person name="Tran Van P."/>
        </authorList>
    </citation>
    <scope>NUCLEOTIDE SEQUENCE</scope>
</reference>
<evidence type="ECO:0000256" key="7">
    <source>
        <dbReference type="ARBA" id="ARBA00023128"/>
    </source>
</evidence>
<evidence type="ECO:0000256" key="4">
    <source>
        <dbReference type="ARBA" id="ARBA00022792"/>
    </source>
</evidence>
<keyword evidence="8" id="KW-0472">Membrane</keyword>
<keyword evidence="11" id="KW-1185">Reference proteome</keyword>
<sequence length="381" mass="43899">MTPQDFLDSVTEAEPRPRVRRRVLTMEEIEEMRVATPSLRHSNTRFFRTVCSKGIISYTEYLFLLSILTKPASGFQIAFNMFDTDGNKRVDMPEFLVLQGLLTEALYEKMDDRELDDATRRALERIFSLTRLSKQREAQERLAKKGIAVGPEGGGSHLDQAARLLSRAESVPTTLLVHFFGRGGKGELTFDDFKKFMENLQTEVLELEFQEYSRGREVISETDFARILLRYTSFHSNQYGAALGPDEFQRAVKICTGETLSRHLVNVVFQIFDEDGDGQLSYKEFIAIMKDRLHRGFHGQQRAREWKVLIGIPPVDEHELHDLRLAPETSLTLRDMQDCLLQLSLFLSLNMQETTYNKWIQHSSIWDAVGKMYSVLIINMV</sequence>
<dbReference type="GO" id="GO:0005509">
    <property type="term" value="F:calcium ion binding"/>
    <property type="evidence" value="ECO:0007669"/>
    <property type="project" value="InterPro"/>
</dbReference>
<dbReference type="AlphaFoldDB" id="A0A7R8XEF2"/>
<evidence type="ECO:0000256" key="6">
    <source>
        <dbReference type="ARBA" id="ARBA00022946"/>
    </source>
</evidence>
<organism evidence="10">
    <name type="scientific">Darwinula stevensoni</name>
    <dbReference type="NCBI Taxonomy" id="69355"/>
    <lineage>
        <taxon>Eukaryota</taxon>
        <taxon>Metazoa</taxon>
        <taxon>Ecdysozoa</taxon>
        <taxon>Arthropoda</taxon>
        <taxon>Crustacea</taxon>
        <taxon>Oligostraca</taxon>
        <taxon>Ostracoda</taxon>
        <taxon>Podocopa</taxon>
        <taxon>Podocopida</taxon>
        <taxon>Darwinulocopina</taxon>
        <taxon>Darwinuloidea</taxon>
        <taxon>Darwinulidae</taxon>
        <taxon>Darwinula</taxon>
    </lineage>
</organism>
<dbReference type="InterPro" id="IPR011992">
    <property type="entry name" value="EF-hand-dom_pair"/>
</dbReference>
<evidence type="ECO:0000256" key="1">
    <source>
        <dbReference type="ARBA" id="ARBA00004273"/>
    </source>
</evidence>
<dbReference type="GO" id="GO:1990246">
    <property type="term" value="C:uniplex complex"/>
    <property type="evidence" value="ECO:0007669"/>
    <property type="project" value="TreeGrafter"/>
</dbReference>
<dbReference type="EMBL" id="CAJPEV010001712">
    <property type="protein sequence ID" value="CAG0893971.1"/>
    <property type="molecule type" value="Genomic_DNA"/>
</dbReference>
<accession>A0A7R8XEF2</accession>
<keyword evidence="7" id="KW-0496">Mitochondrion</keyword>
<keyword evidence="3" id="KW-0677">Repeat</keyword>
<dbReference type="PANTHER" id="PTHR12294">
    <property type="entry name" value="EF HAND DOMAIN FAMILY A1,A2-RELATED"/>
    <property type="match status" value="1"/>
</dbReference>
<dbReference type="InterPro" id="IPR018247">
    <property type="entry name" value="EF_Hand_1_Ca_BS"/>
</dbReference>
<evidence type="ECO:0000313" key="11">
    <source>
        <dbReference type="Proteomes" id="UP000677054"/>
    </source>
</evidence>
<keyword evidence="4" id="KW-0999">Mitochondrion inner membrane</keyword>
<dbReference type="Gene3D" id="1.10.238.10">
    <property type="entry name" value="EF-hand"/>
    <property type="match status" value="2"/>
</dbReference>
<dbReference type="EMBL" id="LR901229">
    <property type="protein sequence ID" value="CAD7248109.1"/>
    <property type="molecule type" value="Genomic_DNA"/>
</dbReference>
<protein>
    <recommendedName>
        <fullName evidence="9">EF-hand domain-containing protein</fullName>
    </recommendedName>
</protein>
<dbReference type="PROSITE" id="PS00018">
    <property type="entry name" value="EF_HAND_1"/>
    <property type="match status" value="2"/>
</dbReference>
<dbReference type="Pfam" id="PF13499">
    <property type="entry name" value="EF-hand_7"/>
    <property type="match status" value="1"/>
</dbReference>
<dbReference type="InterPro" id="IPR002048">
    <property type="entry name" value="EF_hand_dom"/>
</dbReference>
<comment type="subcellular location">
    <subcellularLocation>
        <location evidence="1">Mitochondrion inner membrane</location>
    </subcellularLocation>
    <subcellularLocation>
        <location evidence="2">Mitochondrion intermembrane space</location>
    </subcellularLocation>
</comment>
<evidence type="ECO:0000256" key="5">
    <source>
        <dbReference type="ARBA" id="ARBA00022837"/>
    </source>
</evidence>
<evidence type="ECO:0000256" key="3">
    <source>
        <dbReference type="ARBA" id="ARBA00022737"/>
    </source>
</evidence>
<dbReference type="OrthoDB" id="5859791at2759"/>
<evidence type="ECO:0000313" key="10">
    <source>
        <dbReference type="EMBL" id="CAD7248109.1"/>
    </source>
</evidence>
<dbReference type="InterPro" id="IPR039800">
    <property type="entry name" value="MICU1/2/3"/>
</dbReference>
<dbReference type="Proteomes" id="UP000677054">
    <property type="component" value="Unassembled WGS sequence"/>
</dbReference>
<dbReference type="GO" id="GO:0005758">
    <property type="term" value="C:mitochondrial intermembrane space"/>
    <property type="evidence" value="ECO:0007669"/>
    <property type="project" value="UniProtKB-SubCell"/>
</dbReference>
<gene>
    <name evidence="10" type="ORF">DSTB1V02_LOCUS7930</name>
</gene>
<dbReference type="PANTHER" id="PTHR12294:SF13">
    <property type="entry name" value="MITOCHONDRIAL CALCIUM UPTAKE 3, ISOFORM D"/>
    <property type="match status" value="1"/>
</dbReference>
<dbReference type="GO" id="GO:0051560">
    <property type="term" value="P:mitochondrial calcium ion homeostasis"/>
    <property type="evidence" value="ECO:0007669"/>
    <property type="project" value="TreeGrafter"/>
</dbReference>
<dbReference type="PROSITE" id="PS50222">
    <property type="entry name" value="EF_HAND_2"/>
    <property type="match status" value="2"/>
</dbReference>
<dbReference type="SUPFAM" id="SSF47473">
    <property type="entry name" value="EF-hand"/>
    <property type="match status" value="2"/>
</dbReference>
<keyword evidence="6" id="KW-0809">Transit peptide</keyword>
<evidence type="ECO:0000259" key="9">
    <source>
        <dbReference type="PROSITE" id="PS50222"/>
    </source>
</evidence>
<dbReference type="CDD" id="cd15900">
    <property type="entry name" value="EFh_MICU"/>
    <property type="match status" value="1"/>
</dbReference>
<dbReference type="SMART" id="SM00054">
    <property type="entry name" value="EFh"/>
    <property type="match status" value="2"/>
</dbReference>
<proteinExistence type="predicted"/>
<feature type="domain" description="EF-hand" evidence="9">
    <location>
        <begin position="260"/>
        <end position="295"/>
    </location>
</feature>
<evidence type="ECO:0000256" key="8">
    <source>
        <dbReference type="ARBA" id="ARBA00023136"/>
    </source>
</evidence>
<keyword evidence="5" id="KW-0106">Calcium</keyword>
<evidence type="ECO:0000256" key="2">
    <source>
        <dbReference type="ARBA" id="ARBA00004569"/>
    </source>
</evidence>